<comment type="caution">
    <text evidence="4">The sequence shown here is derived from an EMBL/GenBank/DDBJ whole genome shotgun (WGS) entry which is preliminary data.</text>
</comment>
<reference evidence="4 5" key="1">
    <citation type="journal article" date="2019" name="Int. J. Syst. Evol. Microbiol.">
        <title>The Global Catalogue of Microorganisms (GCM) 10K type strain sequencing project: providing services to taxonomists for standard genome sequencing and annotation.</title>
        <authorList>
            <consortium name="The Broad Institute Genomics Platform"/>
            <consortium name="The Broad Institute Genome Sequencing Center for Infectious Disease"/>
            <person name="Wu L."/>
            <person name="Ma J."/>
        </authorList>
    </citation>
    <scope>NUCLEOTIDE SEQUENCE [LARGE SCALE GENOMIC DNA]</scope>
    <source>
        <strain evidence="4 5">JCM 16082</strain>
    </source>
</reference>
<accession>A0ABN1MD45</accession>
<dbReference type="EMBL" id="BAAAFG010000001">
    <property type="protein sequence ID" value="GAA0871004.1"/>
    <property type="molecule type" value="Genomic_DNA"/>
</dbReference>
<evidence type="ECO:0000256" key="2">
    <source>
        <dbReference type="SAM" id="SignalP"/>
    </source>
</evidence>
<dbReference type="SUPFAM" id="SSF74853">
    <property type="entry name" value="Lamin A/C globular tail domain"/>
    <property type="match status" value="1"/>
</dbReference>
<dbReference type="InterPro" id="IPR036415">
    <property type="entry name" value="Lamin_tail_dom_sf"/>
</dbReference>
<feature type="signal peptide" evidence="2">
    <location>
        <begin position="1"/>
        <end position="17"/>
    </location>
</feature>
<feature type="chain" id="PRO_5045193734" description="LTD domain-containing protein" evidence="2">
    <location>
        <begin position="18"/>
        <end position="402"/>
    </location>
</feature>
<feature type="compositionally biased region" description="Polar residues" evidence="1">
    <location>
        <begin position="369"/>
        <end position="379"/>
    </location>
</feature>
<feature type="domain" description="LTD" evidence="3">
    <location>
        <begin position="195"/>
        <end position="324"/>
    </location>
</feature>
<evidence type="ECO:0000256" key="1">
    <source>
        <dbReference type="SAM" id="MobiDB-lite"/>
    </source>
</evidence>
<dbReference type="InterPro" id="IPR001322">
    <property type="entry name" value="Lamin_tail_dom"/>
</dbReference>
<dbReference type="Proteomes" id="UP001500507">
    <property type="component" value="Unassembled WGS sequence"/>
</dbReference>
<dbReference type="PROSITE" id="PS51841">
    <property type="entry name" value="LTD"/>
    <property type="match status" value="1"/>
</dbReference>
<feature type="region of interest" description="Disordered" evidence="1">
    <location>
        <begin position="369"/>
        <end position="402"/>
    </location>
</feature>
<name>A0ABN1MD45_9FLAO</name>
<dbReference type="Gene3D" id="2.60.40.1260">
    <property type="entry name" value="Lamin Tail domain"/>
    <property type="match status" value="1"/>
</dbReference>
<evidence type="ECO:0000313" key="4">
    <source>
        <dbReference type="EMBL" id="GAA0871004.1"/>
    </source>
</evidence>
<protein>
    <recommendedName>
        <fullName evidence="3">LTD domain-containing protein</fullName>
    </recommendedName>
</protein>
<dbReference type="RefSeq" id="WP_343762537.1">
    <property type="nucleotide sequence ID" value="NZ_BAAAFG010000001.1"/>
</dbReference>
<dbReference type="InterPro" id="IPR056284">
    <property type="entry name" value="AIR9-like_A9"/>
</dbReference>
<keyword evidence="2" id="KW-0732">Signal</keyword>
<dbReference type="Pfam" id="PF23197">
    <property type="entry name" value="IG_AIR9"/>
    <property type="match status" value="1"/>
</dbReference>
<dbReference type="Gene3D" id="2.60.40.2700">
    <property type="match status" value="1"/>
</dbReference>
<dbReference type="Pfam" id="PF00932">
    <property type="entry name" value="LTD"/>
    <property type="match status" value="1"/>
</dbReference>
<keyword evidence="5" id="KW-1185">Reference proteome</keyword>
<proteinExistence type="predicted"/>
<evidence type="ECO:0000313" key="5">
    <source>
        <dbReference type="Proteomes" id="UP001500507"/>
    </source>
</evidence>
<gene>
    <name evidence="4" type="ORF">GCM10009117_01490</name>
</gene>
<evidence type="ECO:0000259" key="3">
    <source>
        <dbReference type="PROSITE" id="PS51841"/>
    </source>
</evidence>
<sequence>MKKILLLLFFAVQILFAQVGINTTNPSNASVLDIEAINSGGEVGGLILPRVSLSERNLIPVTVEDDGLMIYLIDGTTRCLQLYDASATPAVWRNVYCMPINQAPEALDVTFQGTLQVGNTLEGSYTYTDNENNPEGISQYQWYRADDFLGTNLTAIPGATSITYTLQAADLDRYISFSVIPVATAGTTTGDESFSPYQGPIAADGSGGVIISEIADPNNNSNARFLELTNRSTTAINIGNWVIRKYVNGSVTNTQSFTIPDGTVINEGQSFVFSNNEAEFLAVYGFAPNFSNTNVNGVFGSNGNDPIEILNSLGERIDIYGVVGTNPTGTCAEFEDGRALRAAGIINGVTTWNEGQWIVRADSTIPASQGCTNHANDPQNAPAATAPGDPITGDFTPGTHPN</sequence>
<organism evidence="4 5">
    <name type="scientific">Gangjinia marincola</name>
    <dbReference type="NCBI Taxonomy" id="578463"/>
    <lineage>
        <taxon>Bacteria</taxon>
        <taxon>Pseudomonadati</taxon>
        <taxon>Bacteroidota</taxon>
        <taxon>Flavobacteriia</taxon>
        <taxon>Flavobacteriales</taxon>
        <taxon>Flavobacteriaceae</taxon>
        <taxon>Gangjinia</taxon>
    </lineage>
</organism>